<evidence type="ECO:0000256" key="1">
    <source>
        <dbReference type="SAM" id="MobiDB-lite"/>
    </source>
</evidence>
<proteinExistence type="predicted"/>
<dbReference type="AlphaFoldDB" id="A0A0N5BZ51"/>
<accession>A0A0N5BZ51</accession>
<dbReference type="STRING" id="174720.A0A0N5BZ51"/>
<name>A0A0N5BZ51_STREA</name>
<evidence type="ECO:0000313" key="2">
    <source>
        <dbReference type="Proteomes" id="UP000046392"/>
    </source>
</evidence>
<feature type="compositionally biased region" description="Basic and acidic residues" evidence="1">
    <location>
        <begin position="373"/>
        <end position="382"/>
    </location>
</feature>
<feature type="compositionally biased region" description="Polar residues" evidence="1">
    <location>
        <begin position="599"/>
        <end position="616"/>
    </location>
</feature>
<feature type="region of interest" description="Disordered" evidence="1">
    <location>
        <begin position="345"/>
        <end position="451"/>
    </location>
</feature>
<feature type="compositionally biased region" description="Basic and acidic residues" evidence="1">
    <location>
        <begin position="411"/>
        <end position="424"/>
    </location>
</feature>
<evidence type="ECO:0000313" key="3">
    <source>
        <dbReference type="WBParaSite" id="SPAL_0001104600.1"/>
    </source>
</evidence>
<protein>
    <submittedName>
        <fullName evidence="3">PACT_coil_coil domain-containing protein</fullName>
    </submittedName>
</protein>
<organism evidence="2 3">
    <name type="scientific">Strongyloides papillosus</name>
    <name type="common">Intestinal threadworm</name>
    <dbReference type="NCBI Taxonomy" id="174720"/>
    <lineage>
        <taxon>Eukaryota</taxon>
        <taxon>Metazoa</taxon>
        <taxon>Ecdysozoa</taxon>
        <taxon>Nematoda</taxon>
        <taxon>Chromadorea</taxon>
        <taxon>Rhabditida</taxon>
        <taxon>Tylenchina</taxon>
        <taxon>Panagrolaimomorpha</taxon>
        <taxon>Strongyloidoidea</taxon>
        <taxon>Strongyloididae</taxon>
        <taxon>Strongyloides</taxon>
    </lineage>
</organism>
<feature type="compositionally biased region" description="Basic and acidic residues" evidence="1">
    <location>
        <begin position="434"/>
        <end position="446"/>
    </location>
</feature>
<dbReference type="Proteomes" id="UP000046392">
    <property type="component" value="Unplaced"/>
</dbReference>
<feature type="compositionally biased region" description="Basic and acidic residues" evidence="1">
    <location>
        <begin position="507"/>
        <end position="516"/>
    </location>
</feature>
<reference evidence="3" key="1">
    <citation type="submission" date="2017-02" db="UniProtKB">
        <authorList>
            <consortium name="WormBaseParasite"/>
        </authorList>
    </citation>
    <scope>IDENTIFICATION</scope>
</reference>
<feature type="compositionally biased region" description="Acidic residues" evidence="1">
    <location>
        <begin position="482"/>
        <end position="495"/>
    </location>
</feature>
<feature type="compositionally biased region" description="Polar residues" evidence="1">
    <location>
        <begin position="496"/>
        <end position="506"/>
    </location>
</feature>
<keyword evidence="2" id="KW-1185">Reference proteome</keyword>
<feature type="region of interest" description="Disordered" evidence="1">
    <location>
        <begin position="482"/>
        <end position="516"/>
    </location>
</feature>
<feature type="region of interest" description="Disordered" evidence="1">
    <location>
        <begin position="593"/>
        <end position="616"/>
    </location>
</feature>
<feature type="compositionally biased region" description="Polar residues" evidence="1">
    <location>
        <begin position="398"/>
        <end position="410"/>
    </location>
</feature>
<feature type="region of interest" description="Disordered" evidence="1">
    <location>
        <begin position="74"/>
        <end position="95"/>
    </location>
</feature>
<dbReference type="WBParaSite" id="SPAL_0001104600.1">
    <property type="protein sequence ID" value="SPAL_0001104600.1"/>
    <property type="gene ID" value="SPAL_0001104600"/>
</dbReference>
<sequence>KEKIPFIFEDEEVEKPEIEEEDVSIFIVDSEDVSDETEIPKYQEDITTLIVDEAVQQAYSNILDDPSKGIDSEKVIKKETTTPSPTKIIYSSREDDESKLFSDDITFDSHQMVEEEPEDDFLTRDIPYQSTFRVEEHQEVPEDPMTSSIFIQQEDKLIFEKDNSKVHSSATTSPNPFMTEEELKEYKTFLLTDSESIDDLIGGNSKTKMDEFKYQKEDPEILIRESEIMVEDRGIELPSTLLQDIQEDEKLLFDDLDDDIPDKSQLIELSDSEEEGDLKDEVKLDLFGLENQPMKLSKSQSTGISTDVESPQTVIDKFEELEKDLAFEKESAEVRKSTPISENIMKQSVDSLNEQEITPSTDSGSNIIDNFVIDDKSLERRVSTSSDKNNHFTRPKTHQSCDNVSESSLQEFERLEAEIFKKSGDVSPSSDDSEGGKSRISDDRAGSRNSLNEFERLEKELADPPNESNEVMMLSYIREESEYEDMSIKEDEENVDSLNDNSSENQRQSENDNKNVEDDNLIIADSLEQIPQIPSILETSIDSLEVSNVYCIDDDERNQEHESKYEDEFDREPRSIGGTIIEAHAIPSSEALDNDSLLGFSSSNQTEDSNTYTSQNTEDTFQEYHDDDKDSLEGDLTIVGGNVPTTITTFKSTKISPDGNTEVISRRVLTKVTDPIICRVKFTGTESEERLQSLNPNMCVETTDAEGNVTTTVKHEQSKQ</sequence>
<feature type="compositionally biased region" description="Polar residues" evidence="1">
    <location>
        <begin position="345"/>
        <end position="368"/>
    </location>
</feature>